<feature type="domain" description="J" evidence="12">
    <location>
        <begin position="6"/>
        <end position="77"/>
    </location>
</feature>
<dbReference type="SUPFAM" id="SSF46565">
    <property type="entry name" value="Chaperone J-domain"/>
    <property type="match status" value="1"/>
</dbReference>
<dbReference type="InterPro" id="IPR007872">
    <property type="entry name" value="DPH_MB_dom"/>
</dbReference>
<reference evidence="14 15" key="1">
    <citation type="journal article" date="2018" name="Nat. Ecol. Evol.">
        <title>Pezizomycetes genomes reveal the molecular basis of ectomycorrhizal truffle lifestyle.</title>
        <authorList>
            <person name="Murat C."/>
            <person name="Payen T."/>
            <person name="Noel B."/>
            <person name="Kuo A."/>
            <person name="Morin E."/>
            <person name="Chen J."/>
            <person name="Kohler A."/>
            <person name="Krizsan K."/>
            <person name="Balestrini R."/>
            <person name="Da Silva C."/>
            <person name="Montanini B."/>
            <person name="Hainaut M."/>
            <person name="Levati E."/>
            <person name="Barry K.W."/>
            <person name="Belfiori B."/>
            <person name="Cichocki N."/>
            <person name="Clum A."/>
            <person name="Dockter R.B."/>
            <person name="Fauchery L."/>
            <person name="Guy J."/>
            <person name="Iotti M."/>
            <person name="Le Tacon F."/>
            <person name="Lindquist E.A."/>
            <person name="Lipzen A."/>
            <person name="Malagnac F."/>
            <person name="Mello A."/>
            <person name="Molinier V."/>
            <person name="Miyauchi S."/>
            <person name="Poulain J."/>
            <person name="Riccioni C."/>
            <person name="Rubini A."/>
            <person name="Sitrit Y."/>
            <person name="Splivallo R."/>
            <person name="Traeger S."/>
            <person name="Wang M."/>
            <person name="Zifcakova L."/>
            <person name="Wipf D."/>
            <person name="Zambonelli A."/>
            <person name="Paolocci F."/>
            <person name="Nowrousian M."/>
            <person name="Ottonello S."/>
            <person name="Baldrian P."/>
            <person name="Spatafora J.W."/>
            <person name="Henrissat B."/>
            <person name="Nagy L.G."/>
            <person name="Aury J.M."/>
            <person name="Wincker P."/>
            <person name="Grigoriev I.V."/>
            <person name="Bonfante P."/>
            <person name="Martin F.M."/>
        </authorList>
    </citation>
    <scope>NUCLEOTIDE SEQUENCE [LARGE SCALE GENOMIC DNA]</scope>
    <source>
        <strain evidence="14 15">CCBAS932</strain>
    </source>
</reference>
<gene>
    <name evidence="14" type="ORF">P167DRAFT_531144</name>
</gene>
<evidence type="ECO:0000256" key="9">
    <source>
        <dbReference type="ARBA" id="ARBA00022833"/>
    </source>
</evidence>
<dbReference type="PANTHER" id="PTHR21454:SF46">
    <property type="entry name" value="DIPHTHAMIDE BIOSYNTHESIS PROTEIN 4"/>
    <property type="match status" value="1"/>
</dbReference>
<dbReference type="InterPro" id="IPR044248">
    <property type="entry name" value="DPH3/4-like"/>
</dbReference>
<organism evidence="14 15">
    <name type="scientific">Morchella conica CCBAS932</name>
    <dbReference type="NCBI Taxonomy" id="1392247"/>
    <lineage>
        <taxon>Eukaryota</taxon>
        <taxon>Fungi</taxon>
        <taxon>Dikarya</taxon>
        <taxon>Ascomycota</taxon>
        <taxon>Pezizomycotina</taxon>
        <taxon>Pezizomycetes</taxon>
        <taxon>Pezizales</taxon>
        <taxon>Morchellaceae</taxon>
        <taxon>Morchella</taxon>
    </lineage>
</organism>
<dbReference type="CDD" id="cd06257">
    <property type="entry name" value="DnaJ"/>
    <property type="match status" value="1"/>
</dbReference>
<dbReference type="SMART" id="SM00271">
    <property type="entry name" value="DnaJ"/>
    <property type="match status" value="1"/>
</dbReference>
<evidence type="ECO:0000313" key="14">
    <source>
        <dbReference type="EMBL" id="RPB17586.1"/>
    </source>
</evidence>
<dbReference type="Pfam" id="PF00226">
    <property type="entry name" value="DnaJ"/>
    <property type="match status" value="1"/>
</dbReference>
<keyword evidence="10" id="KW-0408">Iron</keyword>
<evidence type="ECO:0000256" key="7">
    <source>
        <dbReference type="ARBA" id="ARBA00022490"/>
    </source>
</evidence>
<keyword evidence="9" id="KW-0862">Zinc</keyword>
<evidence type="ECO:0000256" key="2">
    <source>
        <dbReference type="ARBA" id="ARBA00004123"/>
    </source>
</evidence>
<evidence type="ECO:0000256" key="4">
    <source>
        <dbReference type="ARBA" id="ARBA00005156"/>
    </source>
</evidence>
<evidence type="ECO:0000256" key="8">
    <source>
        <dbReference type="ARBA" id="ARBA00022723"/>
    </source>
</evidence>
<dbReference type="PANTHER" id="PTHR21454">
    <property type="entry name" value="DPH3 HOMOLOG-RELATED"/>
    <property type="match status" value="1"/>
</dbReference>
<evidence type="ECO:0000256" key="1">
    <source>
        <dbReference type="ARBA" id="ARBA00003474"/>
    </source>
</evidence>
<evidence type="ECO:0000259" key="12">
    <source>
        <dbReference type="PROSITE" id="PS50076"/>
    </source>
</evidence>
<name>A0A3N4L4U9_9PEZI</name>
<dbReference type="PROSITE" id="PS50076">
    <property type="entry name" value="DNAJ_2"/>
    <property type="match status" value="1"/>
</dbReference>
<dbReference type="Proteomes" id="UP000277580">
    <property type="component" value="Unassembled WGS sequence"/>
</dbReference>
<evidence type="ECO:0000313" key="15">
    <source>
        <dbReference type="Proteomes" id="UP000277580"/>
    </source>
</evidence>
<dbReference type="STRING" id="1392247.A0A3N4L4U9"/>
<dbReference type="OrthoDB" id="445556at2759"/>
<dbReference type="Gene3D" id="3.10.660.10">
    <property type="entry name" value="DPH Zinc finger"/>
    <property type="match status" value="1"/>
</dbReference>
<dbReference type="GO" id="GO:0046872">
    <property type="term" value="F:metal ion binding"/>
    <property type="evidence" value="ECO:0007669"/>
    <property type="project" value="UniProtKB-KW"/>
</dbReference>
<dbReference type="FunCoup" id="A0A3N4L4U9">
    <property type="interactions" value="364"/>
</dbReference>
<accession>A0A3N4L4U9</accession>
<evidence type="ECO:0000259" key="13">
    <source>
        <dbReference type="PROSITE" id="PS51074"/>
    </source>
</evidence>
<sequence>MTRLQTHYDILSLPPTTPSTPLTPNILKKAYHRALLLHHPDKTLSPSTKAEFTVDQITTAYNVLSTPHLRAEYDKKLGAMNEETGDDGKVLQVVDLDDFIEREEGRWTKSCRCGEEEGYVVTEEDLEAGDDVVGCCGCSLWLKVGYEILEDEDENVTGQK</sequence>
<dbReference type="UniPathway" id="UPA00559"/>
<dbReference type="Pfam" id="PF05207">
    <property type="entry name" value="Zn_ribbon_CSL"/>
    <property type="match status" value="1"/>
</dbReference>
<dbReference type="InterPro" id="IPR036869">
    <property type="entry name" value="J_dom_sf"/>
</dbReference>
<protein>
    <recommendedName>
        <fullName evidence="6">Diphthamide biosynthesis protein 4</fullName>
    </recommendedName>
</protein>
<dbReference type="AlphaFoldDB" id="A0A3N4L4U9"/>
<keyword evidence="15" id="KW-1185">Reference proteome</keyword>
<comment type="pathway">
    <text evidence="4">Protein modification; peptidyl-diphthamide biosynthesis.</text>
</comment>
<comment type="function">
    <text evidence="1">Required for the first step of diphthamide biosynthesis, the transfer of 3-amino-3-carboxypropyl from S-adenosyl-L-methionine to a histidine residue. Diphthamide is a post-translational modification of histidine which occurs in elongation factor 2.</text>
</comment>
<dbReference type="GO" id="GO:0017183">
    <property type="term" value="P:protein histidyl modification to diphthamide"/>
    <property type="evidence" value="ECO:0007669"/>
    <property type="project" value="UniProtKB-UniPathway"/>
</dbReference>
<evidence type="ECO:0000256" key="11">
    <source>
        <dbReference type="ARBA" id="ARBA00023242"/>
    </source>
</evidence>
<dbReference type="InterPro" id="IPR036671">
    <property type="entry name" value="DPH_MB_sf"/>
</dbReference>
<dbReference type="InParanoid" id="A0A3N4L4U9"/>
<evidence type="ECO:0000256" key="5">
    <source>
        <dbReference type="ARBA" id="ARBA00006169"/>
    </source>
</evidence>
<keyword evidence="8" id="KW-0479">Metal-binding</keyword>
<proteinExistence type="inferred from homology"/>
<keyword evidence="7" id="KW-0963">Cytoplasm</keyword>
<comment type="subcellular location">
    <subcellularLocation>
        <location evidence="3">Cytoplasm</location>
    </subcellularLocation>
    <subcellularLocation>
        <location evidence="2">Nucleus</location>
    </subcellularLocation>
</comment>
<dbReference type="Gene3D" id="1.10.287.110">
    <property type="entry name" value="DnaJ domain"/>
    <property type="match status" value="1"/>
</dbReference>
<evidence type="ECO:0000256" key="6">
    <source>
        <dbReference type="ARBA" id="ARBA00021797"/>
    </source>
</evidence>
<dbReference type="InterPro" id="IPR001623">
    <property type="entry name" value="DnaJ_domain"/>
</dbReference>
<feature type="domain" description="DPH-type MB" evidence="13">
    <location>
        <begin position="90"/>
        <end position="147"/>
    </location>
</feature>
<dbReference type="SUPFAM" id="SSF144217">
    <property type="entry name" value="CSL zinc finger"/>
    <property type="match status" value="1"/>
</dbReference>
<evidence type="ECO:0000256" key="3">
    <source>
        <dbReference type="ARBA" id="ARBA00004496"/>
    </source>
</evidence>
<dbReference type="GO" id="GO:0005737">
    <property type="term" value="C:cytoplasm"/>
    <property type="evidence" value="ECO:0007669"/>
    <property type="project" value="UniProtKB-SubCell"/>
</dbReference>
<comment type="similarity">
    <text evidence="5">Belongs to the DPH4 family.</text>
</comment>
<dbReference type="PROSITE" id="PS51074">
    <property type="entry name" value="DPH_MB"/>
    <property type="match status" value="1"/>
</dbReference>
<keyword evidence="11" id="KW-0539">Nucleus</keyword>
<evidence type="ECO:0000256" key="10">
    <source>
        <dbReference type="ARBA" id="ARBA00023004"/>
    </source>
</evidence>
<dbReference type="EMBL" id="ML119105">
    <property type="protein sequence ID" value="RPB17586.1"/>
    <property type="molecule type" value="Genomic_DNA"/>
</dbReference>
<dbReference type="GO" id="GO:0005634">
    <property type="term" value="C:nucleus"/>
    <property type="evidence" value="ECO:0007669"/>
    <property type="project" value="UniProtKB-SubCell"/>
</dbReference>